<dbReference type="Pfam" id="PF14028">
    <property type="entry name" value="Lant_dehydr_C"/>
    <property type="match status" value="1"/>
</dbReference>
<proteinExistence type="predicted"/>
<organism evidence="3 4">
    <name type="scientific">Flavobacterium cupreum</name>
    <dbReference type="NCBI Taxonomy" id="2133766"/>
    <lineage>
        <taxon>Bacteria</taxon>
        <taxon>Pseudomonadati</taxon>
        <taxon>Bacteroidota</taxon>
        <taxon>Flavobacteriia</taxon>
        <taxon>Flavobacteriales</taxon>
        <taxon>Flavobacteriaceae</taxon>
        <taxon>Flavobacterium</taxon>
    </lineage>
</organism>
<evidence type="ECO:0000259" key="2">
    <source>
        <dbReference type="Pfam" id="PF14028"/>
    </source>
</evidence>
<dbReference type="InterPro" id="IPR006827">
    <property type="entry name" value="Lant_deHydtase_N"/>
</dbReference>
<evidence type="ECO:0008006" key="5">
    <source>
        <dbReference type="Google" id="ProtNLM"/>
    </source>
</evidence>
<reference evidence="4" key="1">
    <citation type="journal article" date="2019" name="Syst. Appl. Microbiol.">
        <title>Flavobacterium circumlabens sp. nov. and Flavobacterium cupreum sp. nov., two psychrotrophic species isolated from Antarctic environmental samples.</title>
        <authorList>
            <person name="Kralova S."/>
            <person name="Busse H.-J."/>
            <person name="Svec P."/>
            <person name="Maslanova I."/>
            <person name="Stankova E."/>
            <person name="Bartak M."/>
            <person name="Sedlacek I."/>
        </authorList>
    </citation>
    <scope>NUCLEOTIDE SEQUENCE [LARGE SCALE GENOMIC DNA]</scope>
    <source>
        <strain evidence="4">CCM 8825</strain>
    </source>
</reference>
<feature type="domain" description="Thiopeptide-type bacteriocin biosynthesis" evidence="2">
    <location>
        <begin position="697"/>
        <end position="938"/>
    </location>
</feature>
<dbReference type="RefSeq" id="WP_127338396.1">
    <property type="nucleotide sequence ID" value="NZ_QWDM01000006.1"/>
</dbReference>
<dbReference type="Pfam" id="PF04738">
    <property type="entry name" value="Lant_dehydr_N"/>
    <property type="match status" value="1"/>
</dbReference>
<comment type="caution">
    <text evidence="3">The sequence shown here is derived from an EMBL/GenBank/DDBJ whole genome shotgun (WGS) entry which is preliminary data.</text>
</comment>
<dbReference type="EMBL" id="QWDM01000006">
    <property type="protein sequence ID" value="RUT70309.1"/>
    <property type="molecule type" value="Genomic_DNA"/>
</dbReference>
<accession>A0A434A7B5</accession>
<evidence type="ECO:0000259" key="1">
    <source>
        <dbReference type="Pfam" id="PF04738"/>
    </source>
</evidence>
<dbReference type="InterPro" id="IPR023809">
    <property type="entry name" value="Thiopep_bacteriocin_synth_dom"/>
</dbReference>
<evidence type="ECO:0000313" key="4">
    <source>
        <dbReference type="Proteomes" id="UP000288102"/>
    </source>
</evidence>
<keyword evidence="4" id="KW-1185">Reference proteome</keyword>
<dbReference type="OrthoDB" id="1273722at2"/>
<evidence type="ECO:0000313" key="3">
    <source>
        <dbReference type="EMBL" id="RUT70309.1"/>
    </source>
</evidence>
<name>A0A434A7B5_9FLAO</name>
<dbReference type="Proteomes" id="UP000288102">
    <property type="component" value="Unassembled WGS sequence"/>
</dbReference>
<dbReference type="NCBIfam" id="TIGR03891">
    <property type="entry name" value="thiopep_ocin"/>
    <property type="match status" value="1"/>
</dbReference>
<gene>
    <name evidence="3" type="ORF">D0817_10865</name>
</gene>
<sequence length="950" mass="110419">MKFFNTVIKRVVSFPVESYTENSNAISNFFFKNDLFQLSILFASRSLYNDVKKNKSDKTNLALNKYFSRAHFNPIPFGLFTSVGSSAWSDRTSLSKSKKTELKVEFDNLYIAEKIVLLHNEDWKNYIYFTNPSIHFLSPEKISFYKSQKSPNGSYETKYVEIDYDEDIQWLLDRFGKGTKIQDVTNDLLKDDFSLTEIDDFLLEIVNAGLIINNVAFNPYSKTTYQHSIPSRLIDQNIHQLETKKDFEHFSKNYIEEQDVYLSEEEIHSTYSHSVSLFEKESDLLDTAIQEKLLKYIKFNVAYNSNHTPITNSILEFGNKFYHSFSDGFIPLSQVFNPYSGLKYSSIQLKSESSLHSDIMAKLLTASSKEVYLSNTKTLENNKNQLPATFNVVFELLNCKTTGKEIVYCKCVTGTSSLNLLSRFNHVSESVCQDIAGFEKEIYGDKIVAEVNMIAKPRASNIISSHQYYDYTIPVNTVHSENSNPIFLSDLYARFNGSGFTLVSKKHQKEIIPRVTSAINYGLSDSEAYRFLADLQSQNNEVHHVNFNLNYYKNIVLPYVPRIYLEDGILLYPAQLLVVNDNYTLDEFKKAVLESVEKNDFSKRVTVTDKKGEIIIDIENDDHLKILFSRFTTTNTIYVSESLYESFLPAITSEEKHYAHEFVASVKNTEFTSIKNTFDIPENPAPQTENVPLLSDWLYFDLGCNPYAQNDILTTLYDTVLSREMADQFFFVRYDHPENHLRVRFRTTSQEIKEQIIKQINKLKTSHLIRNYKILPYEQEVYRYGGKELMKVTESVFSEDSFDTITNIIRNEPNDEETACFSILKIQYYYNFFDFSLDEMILLCDANIDSFSTEFTLSSDLRKELNQKFTAMRNDLENLNYADFLEIPDLKSALKEQLGKSGLIRSNYAGDLIHMSMNRLYDKEQRYNEFKSYYWARLYFNKLKFTGKPN</sequence>
<protein>
    <recommendedName>
        <fullName evidence="5">Lantibiotic dehydratase</fullName>
    </recommendedName>
</protein>
<dbReference type="AlphaFoldDB" id="A0A434A7B5"/>
<feature type="domain" description="Lantibiotic dehydratase N-terminal" evidence="1">
    <location>
        <begin position="34"/>
        <end position="627"/>
    </location>
</feature>